<protein>
    <submittedName>
        <fullName evidence="1">Uncharacterized protein</fullName>
    </submittedName>
</protein>
<dbReference type="Proteomes" id="UP000322873">
    <property type="component" value="Unassembled WGS sequence"/>
</dbReference>
<dbReference type="EMBL" id="VICG01000015">
    <property type="protein sequence ID" value="KAA8564473.1"/>
    <property type="molecule type" value="Genomic_DNA"/>
</dbReference>
<comment type="caution">
    <text evidence="1">The sequence shown here is derived from an EMBL/GenBank/DDBJ whole genome shotgun (WGS) entry which is preliminary data.</text>
</comment>
<evidence type="ECO:0000313" key="2">
    <source>
        <dbReference type="Proteomes" id="UP000322873"/>
    </source>
</evidence>
<name>A0A5M9J878_MONFR</name>
<reference evidence="1 2" key="1">
    <citation type="submission" date="2019-06" db="EMBL/GenBank/DDBJ databases">
        <title>Genome Sequence of the Brown Rot Fungal Pathogen Monilinia fructicola.</title>
        <authorList>
            <person name="De Miccolis Angelini R.M."/>
            <person name="Landi L."/>
            <person name="Abate D."/>
            <person name="Pollastro S."/>
            <person name="Romanazzi G."/>
            <person name="Faretra F."/>
        </authorList>
    </citation>
    <scope>NUCLEOTIDE SEQUENCE [LARGE SCALE GENOMIC DNA]</scope>
    <source>
        <strain evidence="1 2">Mfrc123</strain>
    </source>
</reference>
<dbReference type="AlphaFoldDB" id="A0A5M9J878"/>
<evidence type="ECO:0000313" key="1">
    <source>
        <dbReference type="EMBL" id="KAA8564473.1"/>
    </source>
</evidence>
<accession>A0A5M9J878</accession>
<sequence>MVSYHEIRTAINSILNVAHAPENVRSRKHTRKRNFFAHIGTKYEYERKSRKKRGGKSGMNISQGIRRFERSIGSKAENISVSREPMLICERTVTVFEIWLIISNTRELEMPKRRKCRSHWIETFADGQAKRCPEYV</sequence>
<proteinExistence type="predicted"/>
<keyword evidence="2" id="KW-1185">Reference proteome</keyword>
<organism evidence="1 2">
    <name type="scientific">Monilinia fructicola</name>
    <name type="common">Brown rot fungus</name>
    <name type="synonym">Ciboria fructicola</name>
    <dbReference type="NCBI Taxonomy" id="38448"/>
    <lineage>
        <taxon>Eukaryota</taxon>
        <taxon>Fungi</taxon>
        <taxon>Dikarya</taxon>
        <taxon>Ascomycota</taxon>
        <taxon>Pezizomycotina</taxon>
        <taxon>Leotiomycetes</taxon>
        <taxon>Helotiales</taxon>
        <taxon>Sclerotiniaceae</taxon>
        <taxon>Monilinia</taxon>
    </lineage>
</organism>
<gene>
    <name evidence="1" type="ORF">EYC84_011406</name>
</gene>